<dbReference type="EMBL" id="JAODUP010000119">
    <property type="protein sequence ID" value="KAK2161277.1"/>
    <property type="molecule type" value="Genomic_DNA"/>
</dbReference>
<feature type="transmembrane region" description="Helical" evidence="9">
    <location>
        <begin position="12"/>
        <end position="39"/>
    </location>
</feature>
<name>A0AAD9JXP4_9ANNE</name>
<keyword evidence="6 9" id="KW-0472">Membrane</keyword>
<keyword evidence="5" id="KW-0406">Ion transport</keyword>
<dbReference type="PANTHER" id="PTHR10258">
    <property type="entry name" value="CALCIUM-ACTIVATED POTASSIUM CHANNEL SUBUNIT BETA"/>
    <property type="match status" value="1"/>
</dbReference>
<evidence type="ECO:0000256" key="1">
    <source>
        <dbReference type="ARBA" id="ARBA00004141"/>
    </source>
</evidence>
<evidence type="ECO:0000256" key="5">
    <source>
        <dbReference type="ARBA" id="ARBA00023065"/>
    </source>
</evidence>
<dbReference type="Proteomes" id="UP001208570">
    <property type="component" value="Unassembled WGS sequence"/>
</dbReference>
<dbReference type="GO" id="GO:0015269">
    <property type="term" value="F:calcium-activated potassium channel activity"/>
    <property type="evidence" value="ECO:0007669"/>
    <property type="project" value="InterPro"/>
</dbReference>
<organism evidence="10 11">
    <name type="scientific">Paralvinella palmiformis</name>
    <dbReference type="NCBI Taxonomy" id="53620"/>
    <lineage>
        <taxon>Eukaryota</taxon>
        <taxon>Metazoa</taxon>
        <taxon>Spiralia</taxon>
        <taxon>Lophotrochozoa</taxon>
        <taxon>Annelida</taxon>
        <taxon>Polychaeta</taxon>
        <taxon>Sedentaria</taxon>
        <taxon>Canalipalpata</taxon>
        <taxon>Terebellida</taxon>
        <taxon>Terebelliformia</taxon>
        <taxon>Alvinellidae</taxon>
        <taxon>Paralvinella</taxon>
    </lineage>
</organism>
<dbReference type="PANTHER" id="PTHR10258:SF8">
    <property type="entry name" value="CALCIUM-ACTIVATED POTASSIUM CHANNEL BK ALPHA SUBUNIT DOMAIN-CONTAINING PROTEIN"/>
    <property type="match status" value="1"/>
</dbReference>
<evidence type="ECO:0000256" key="9">
    <source>
        <dbReference type="SAM" id="Phobius"/>
    </source>
</evidence>
<keyword evidence="3 9" id="KW-0812">Transmembrane</keyword>
<evidence type="ECO:0000256" key="4">
    <source>
        <dbReference type="ARBA" id="ARBA00022989"/>
    </source>
</evidence>
<keyword evidence="7" id="KW-0325">Glycoprotein</keyword>
<evidence type="ECO:0000313" key="11">
    <source>
        <dbReference type="Proteomes" id="UP001208570"/>
    </source>
</evidence>
<evidence type="ECO:0000256" key="6">
    <source>
        <dbReference type="ARBA" id="ARBA00023136"/>
    </source>
</evidence>
<reference evidence="10" key="1">
    <citation type="journal article" date="2023" name="Mol. Biol. Evol.">
        <title>Third-Generation Sequencing Reveals the Adaptive Role of the Epigenome in Three Deep-Sea Polychaetes.</title>
        <authorList>
            <person name="Perez M."/>
            <person name="Aroh O."/>
            <person name="Sun Y."/>
            <person name="Lan Y."/>
            <person name="Juniper S.K."/>
            <person name="Young C.R."/>
            <person name="Angers B."/>
            <person name="Qian P.Y."/>
        </authorList>
    </citation>
    <scope>NUCLEOTIDE SEQUENCE</scope>
    <source>
        <strain evidence="10">P08H-3</strain>
    </source>
</reference>
<keyword evidence="8" id="KW-0407">Ion channel</keyword>
<dbReference type="InterPro" id="IPR003930">
    <property type="entry name" value="K_chnl_Ca-activ_BK_bsu"/>
</dbReference>
<protein>
    <submittedName>
        <fullName evidence="10">Uncharacterized protein</fullName>
    </submittedName>
</protein>
<evidence type="ECO:0000256" key="2">
    <source>
        <dbReference type="ARBA" id="ARBA00022448"/>
    </source>
</evidence>
<accession>A0AAD9JXP4</accession>
<sequence>MAGGNASCGINYFCIGAFLIFVGSVLVCALGFTIVLPYAATRNWPEVTCEVINTSYNFLQCMCDQQIYEEDLGCITKYPCLEVLIQYRINKSLIINMTGLNLVTSYHNVNAEVTTVSRQPRQTFDDDVPGSVDVLNDKDSMINYSHIKTGRDRDDPEANLVDKYETGTKSSDDVWLTEARRTNVDPRSTLPYSGSAMTSRPNAVDDVKRAEMTEDTCSLHECGVEEWNVKEAARFKSAWGLIGKSYPCYYRPDSPNIVILSKTPVLVVIHAIVWPSLSLIGGCLLWLGLCTGCCSLDNGETYTPDHYR</sequence>
<keyword evidence="2" id="KW-0813">Transport</keyword>
<evidence type="ECO:0000313" key="10">
    <source>
        <dbReference type="EMBL" id="KAK2161277.1"/>
    </source>
</evidence>
<evidence type="ECO:0000256" key="3">
    <source>
        <dbReference type="ARBA" id="ARBA00022692"/>
    </source>
</evidence>
<keyword evidence="11" id="KW-1185">Reference proteome</keyword>
<evidence type="ECO:0000256" key="8">
    <source>
        <dbReference type="ARBA" id="ARBA00023303"/>
    </source>
</evidence>
<comment type="subcellular location">
    <subcellularLocation>
        <location evidence="1">Membrane</location>
        <topology evidence="1">Multi-pass membrane protein</topology>
    </subcellularLocation>
</comment>
<dbReference type="GO" id="GO:0005513">
    <property type="term" value="P:detection of calcium ion"/>
    <property type="evidence" value="ECO:0007669"/>
    <property type="project" value="TreeGrafter"/>
</dbReference>
<dbReference type="AlphaFoldDB" id="A0AAD9JXP4"/>
<evidence type="ECO:0000256" key="7">
    <source>
        <dbReference type="ARBA" id="ARBA00023180"/>
    </source>
</evidence>
<dbReference type="Pfam" id="PF03185">
    <property type="entry name" value="CaKB"/>
    <property type="match status" value="1"/>
</dbReference>
<keyword evidence="4 9" id="KW-1133">Transmembrane helix</keyword>
<dbReference type="GO" id="GO:0015459">
    <property type="term" value="F:potassium channel regulator activity"/>
    <property type="evidence" value="ECO:0007669"/>
    <property type="project" value="TreeGrafter"/>
</dbReference>
<comment type="caution">
    <text evidence="10">The sequence shown here is derived from an EMBL/GenBank/DDBJ whole genome shotgun (WGS) entry which is preliminary data.</text>
</comment>
<proteinExistence type="predicted"/>
<dbReference type="GO" id="GO:0008076">
    <property type="term" value="C:voltage-gated potassium channel complex"/>
    <property type="evidence" value="ECO:0007669"/>
    <property type="project" value="TreeGrafter"/>
</dbReference>
<gene>
    <name evidence="10" type="ORF">LSH36_119g06026</name>
</gene>